<keyword evidence="2" id="KW-0032">Aminotransferase</keyword>
<dbReference type="GO" id="GO:0000162">
    <property type="term" value="P:L-tryptophan biosynthetic process"/>
    <property type="evidence" value="ECO:0007669"/>
    <property type="project" value="TreeGrafter"/>
</dbReference>
<dbReference type="EMBL" id="CADCUQ010000234">
    <property type="protein sequence ID" value="CAA9386846.1"/>
    <property type="molecule type" value="Genomic_DNA"/>
</dbReference>
<dbReference type="InterPro" id="IPR015890">
    <property type="entry name" value="Chorismate_C"/>
</dbReference>
<dbReference type="Pfam" id="PF00425">
    <property type="entry name" value="Chorismate_bind"/>
    <property type="match status" value="1"/>
</dbReference>
<dbReference type="AlphaFoldDB" id="A0A6J4NG46"/>
<dbReference type="PRINTS" id="PR00095">
    <property type="entry name" value="ANTSNTHASEI"/>
</dbReference>
<feature type="domain" description="Chorismate-utilising enzyme C-terminal" evidence="1">
    <location>
        <begin position="54"/>
        <end position="308"/>
    </location>
</feature>
<dbReference type="PANTHER" id="PTHR11236:SF50">
    <property type="entry name" value="AMINODEOXYCHORISMATE SYNTHASE COMPONENT 1"/>
    <property type="match status" value="1"/>
</dbReference>
<evidence type="ECO:0000259" key="1">
    <source>
        <dbReference type="Pfam" id="PF00425"/>
    </source>
</evidence>
<sequence>GVLFEALPAHAADDLGLPLFRFSLQYDVLELPHDLRRPAAPGQAAGGVRSTFTRAAYLDAVARAIEYVGAGDVFQVNLSQRFSVPLREHPAALYARLRRQSPAWYGACLCYEDFAILSNSPELFLRVHPPRPPDGKRRVVTRPIKGTRPRGPGLDAELRGSAKDAAELNMIVDLERNDLGRVCEIGSVRVTEPRTVEAHPTVYHGVATVEGLLRDDVTFVDLLRATFPGGSVTGAPKIRAMEIIEELEPVRRGPYCGAIGYLAADGSAEFNIAIRTMIVKDGVVHVPVGGGVVADSLPAAEYDETLVKARAMFAALAVKPEDVPG</sequence>
<name>A0A6J4NG46_9BACT</name>
<feature type="non-terminal residue" evidence="2">
    <location>
        <position position="1"/>
    </location>
</feature>
<dbReference type="InterPro" id="IPR019999">
    <property type="entry name" value="Anth_synth_I-like"/>
</dbReference>
<evidence type="ECO:0000313" key="2">
    <source>
        <dbReference type="EMBL" id="CAA9386846.1"/>
    </source>
</evidence>
<dbReference type="Gene3D" id="3.60.120.10">
    <property type="entry name" value="Anthranilate synthase"/>
    <property type="match status" value="1"/>
</dbReference>
<dbReference type="GO" id="GO:0046820">
    <property type="term" value="F:4-amino-4-deoxychorismate synthase activity"/>
    <property type="evidence" value="ECO:0007669"/>
    <property type="project" value="UniProtKB-EC"/>
</dbReference>
<dbReference type="PANTHER" id="PTHR11236">
    <property type="entry name" value="AMINOBENZOATE/ANTHRANILATE SYNTHASE"/>
    <property type="match status" value="1"/>
</dbReference>
<keyword evidence="2" id="KW-0808">Transferase</keyword>
<gene>
    <name evidence="2" type="ORF">AVDCRST_MAG64-976</name>
</gene>
<protein>
    <submittedName>
        <fullName evidence="2">Para-aminobenzoate synthase, aminase component</fullName>
        <ecNumber evidence="2">2.6.1.85</ecNumber>
    </submittedName>
</protein>
<dbReference type="EC" id="2.6.1.85" evidence="2"/>
<dbReference type="InterPro" id="IPR005801">
    <property type="entry name" value="ADC_synthase"/>
</dbReference>
<accession>A0A6J4NG46</accession>
<proteinExistence type="predicted"/>
<organism evidence="2">
    <name type="scientific">uncultured Phycisphaerae bacterium</name>
    <dbReference type="NCBI Taxonomy" id="904963"/>
    <lineage>
        <taxon>Bacteria</taxon>
        <taxon>Pseudomonadati</taxon>
        <taxon>Planctomycetota</taxon>
        <taxon>Phycisphaerae</taxon>
        <taxon>environmental samples</taxon>
    </lineage>
</organism>
<reference evidence="2" key="1">
    <citation type="submission" date="2020-02" db="EMBL/GenBank/DDBJ databases">
        <authorList>
            <person name="Meier V. D."/>
        </authorList>
    </citation>
    <scope>NUCLEOTIDE SEQUENCE</scope>
    <source>
        <strain evidence="2">AVDCRST_MAG64</strain>
    </source>
</reference>
<dbReference type="SUPFAM" id="SSF56322">
    <property type="entry name" value="ADC synthase"/>
    <property type="match status" value="1"/>
</dbReference>